<dbReference type="KEGG" id="fmr:Fuma_05696"/>
<evidence type="ECO:0000256" key="6">
    <source>
        <dbReference type="ARBA" id="ARBA00023136"/>
    </source>
</evidence>
<dbReference type="RefSeq" id="WP_077027109.1">
    <property type="nucleotide sequence ID" value="NZ_CP017641.1"/>
</dbReference>
<feature type="transmembrane region" description="Helical" evidence="8">
    <location>
        <begin position="40"/>
        <end position="61"/>
    </location>
</feature>
<comment type="subcellular location">
    <subcellularLocation>
        <location evidence="1">Cell membrane</location>
        <topology evidence="1">Multi-pass membrane protein</topology>
    </subcellularLocation>
</comment>
<dbReference type="FunFam" id="1.20.1250.20:FF:000001">
    <property type="entry name" value="Dicarboxylate MFS transporter"/>
    <property type="match status" value="1"/>
</dbReference>
<evidence type="ECO:0000313" key="11">
    <source>
        <dbReference type="Proteomes" id="UP000187735"/>
    </source>
</evidence>
<keyword evidence="6 8" id="KW-0472">Membrane</keyword>
<evidence type="ECO:0000256" key="3">
    <source>
        <dbReference type="ARBA" id="ARBA00022475"/>
    </source>
</evidence>
<feature type="transmembrane region" description="Helical" evidence="8">
    <location>
        <begin position="423"/>
        <end position="446"/>
    </location>
</feature>
<gene>
    <name evidence="10" type="primary">yhjE</name>
    <name evidence="10" type="ORF">Fuma_05696</name>
</gene>
<feature type="transmembrane region" description="Helical" evidence="8">
    <location>
        <begin position="396"/>
        <end position="417"/>
    </location>
</feature>
<evidence type="ECO:0000256" key="5">
    <source>
        <dbReference type="ARBA" id="ARBA00022989"/>
    </source>
</evidence>
<evidence type="ECO:0000256" key="8">
    <source>
        <dbReference type="SAM" id="Phobius"/>
    </source>
</evidence>
<feature type="region of interest" description="Disordered" evidence="7">
    <location>
        <begin position="1"/>
        <end position="33"/>
    </location>
</feature>
<reference evidence="10 11" key="1">
    <citation type="journal article" date="2016" name="Front. Microbiol.">
        <title>Fuerstia marisgermanicae gen. nov., sp. nov., an Unusual Member of the Phylum Planctomycetes from the German Wadden Sea.</title>
        <authorList>
            <person name="Kohn T."/>
            <person name="Heuer A."/>
            <person name="Jogler M."/>
            <person name="Vollmers J."/>
            <person name="Boedeker C."/>
            <person name="Bunk B."/>
            <person name="Rast P."/>
            <person name="Borchert D."/>
            <person name="Glockner I."/>
            <person name="Freese H.M."/>
            <person name="Klenk H.P."/>
            <person name="Overmann J."/>
            <person name="Kaster A.K."/>
            <person name="Rohde M."/>
            <person name="Wiegand S."/>
            <person name="Jogler C."/>
        </authorList>
    </citation>
    <scope>NUCLEOTIDE SEQUENCE [LARGE SCALE GENOMIC DNA]</scope>
    <source>
        <strain evidence="10 11">NH11</strain>
    </source>
</reference>
<dbReference type="AlphaFoldDB" id="A0A1P8WPP8"/>
<dbReference type="OrthoDB" id="9787026at2"/>
<dbReference type="GO" id="GO:0022857">
    <property type="term" value="F:transmembrane transporter activity"/>
    <property type="evidence" value="ECO:0007669"/>
    <property type="project" value="InterPro"/>
</dbReference>
<feature type="transmembrane region" description="Helical" evidence="8">
    <location>
        <begin position="331"/>
        <end position="349"/>
    </location>
</feature>
<sequence length="459" mass="49125">MTESQRPDPDDPYAPPVDSTEPPGSAGPPESPSAADVRRVVLASFVGTTIEWYDFFIYGTAAALVFDKLFFPGNDAFVSQMAAYGSFAIGFFARPLGGVVFGHFGDRIGRKAMLVTTLMMMGVATCLIGILPTYQTIGVAAPVLLVLLRLVQGFGVGGEWGGAVLMAVEHGHGGRRGLYGSCVQMGVPAGLLLATGVFAVVSRMDEAAFLSWGWRLPFLFGVALLAVGMFIRVQVMESPLFANVQHKKTVSPLPILDVFRHYPKNVALAMGARFAENACFYIFSVFILSFATEQLELQKSDVLIGVWIAASVQLIAIPSFGLLSDKVGRRPVYLCGAIFIGLFAFPFFWLVETQIVSLVWLAIVIGMIGHAAMYGPQAAFFSELFGTNVRYSGASIGYQLASPLAGGLAPLIATALLNWSDNATWPVSVYLMATAALTILAIFLAAETFEHDIGASDAD</sequence>
<keyword evidence="5 8" id="KW-1133">Transmembrane helix</keyword>
<feature type="domain" description="Major facilitator superfamily (MFS) profile" evidence="9">
    <location>
        <begin position="40"/>
        <end position="450"/>
    </location>
</feature>
<name>A0A1P8WPP8_9PLAN</name>
<feature type="transmembrane region" description="Helical" evidence="8">
    <location>
        <begin position="212"/>
        <end position="231"/>
    </location>
</feature>
<evidence type="ECO:0000256" key="2">
    <source>
        <dbReference type="ARBA" id="ARBA00022448"/>
    </source>
</evidence>
<accession>A0A1P8WPP8</accession>
<dbReference type="CDD" id="cd17369">
    <property type="entry name" value="MFS_ShiA_like"/>
    <property type="match status" value="1"/>
</dbReference>
<evidence type="ECO:0000259" key="9">
    <source>
        <dbReference type="PROSITE" id="PS50850"/>
    </source>
</evidence>
<evidence type="ECO:0000256" key="1">
    <source>
        <dbReference type="ARBA" id="ARBA00004651"/>
    </source>
</evidence>
<feature type="transmembrane region" description="Helical" evidence="8">
    <location>
        <begin position="274"/>
        <end position="292"/>
    </location>
</feature>
<organism evidence="10 11">
    <name type="scientific">Fuerstiella marisgermanici</name>
    <dbReference type="NCBI Taxonomy" id="1891926"/>
    <lineage>
        <taxon>Bacteria</taxon>
        <taxon>Pseudomonadati</taxon>
        <taxon>Planctomycetota</taxon>
        <taxon>Planctomycetia</taxon>
        <taxon>Planctomycetales</taxon>
        <taxon>Planctomycetaceae</taxon>
        <taxon>Fuerstiella</taxon>
    </lineage>
</organism>
<dbReference type="Pfam" id="PF07690">
    <property type="entry name" value="MFS_1"/>
    <property type="match status" value="1"/>
</dbReference>
<dbReference type="STRING" id="1891926.Fuma_05696"/>
<dbReference type="InterPro" id="IPR020846">
    <property type="entry name" value="MFS_dom"/>
</dbReference>
<dbReference type="Proteomes" id="UP000187735">
    <property type="component" value="Chromosome"/>
</dbReference>
<evidence type="ECO:0000256" key="7">
    <source>
        <dbReference type="SAM" id="MobiDB-lite"/>
    </source>
</evidence>
<feature type="transmembrane region" description="Helical" evidence="8">
    <location>
        <begin position="137"/>
        <end position="157"/>
    </location>
</feature>
<dbReference type="GO" id="GO:0005886">
    <property type="term" value="C:plasma membrane"/>
    <property type="evidence" value="ECO:0007669"/>
    <property type="project" value="UniProtKB-SubCell"/>
</dbReference>
<dbReference type="PROSITE" id="PS50850">
    <property type="entry name" value="MFS"/>
    <property type="match status" value="1"/>
</dbReference>
<dbReference type="EMBL" id="CP017641">
    <property type="protein sequence ID" value="APZ96033.1"/>
    <property type="molecule type" value="Genomic_DNA"/>
</dbReference>
<proteinExistence type="predicted"/>
<keyword evidence="3" id="KW-1003">Cell membrane</keyword>
<dbReference type="Gene3D" id="1.20.1250.20">
    <property type="entry name" value="MFS general substrate transporter like domains"/>
    <property type="match status" value="2"/>
</dbReference>
<keyword evidence="4 8" id="KW-0812">Transmembrane</keyword>
<dbReference type="PANTHER" id="PTHR43045:SF1">
    <property type="entry name" value="SHIKIMATE TRANSPORTER"/>
    <property type="match status" value="1"/>
</dbReference>
<feature type="transmembrane region" description="Helical" evidence="8">
    <location>
        <begin position="81"/>
        <end position="101"/>
    </location>
</feature>
<keyword evidence="2" id="KW-0813">Transport</keyword>
<dbReference type="PANTHER" id="PTHR43045">
    <property type="entry name" value="SHIKIMATE TRANSPORTER"/>
    <property type="match status" value="1"/>
</dbReference>
<feature type="transmembrane region" description="Helical" evidence="8">
    <location>
        <begin position="355"/>
        <end position="375"/>
    </location>
</feature>
<protein>
    <submittedName>
        <fullName evidence="10">Inner membrane metabolite transport protein YhjE</fullName>
    </submittedName>
</protein>
<feature type="transmembrane region" description="Helical" evidence="8">
    <location>
        <begin position="178"/>
        <end position="200"/>
    </location>
</feature>
<evidence type="ECO:0000313" key="10">
    <source>
        <dbReference type="EMBL" id="APZ96033.1"/>
    </source>
</evidence>
<evidence type="ECO:0000256" key="4">
    <source>
        <dbReference type="ARBA" id="ARBA00022692"/>
    </source>
</evidence>
<dbReference type="InterPro" id="IPR036259">
    <property type="entry name" value="MFS_trans_sf"/>
</dbReference>
<dbReference type="InterPro" id="IPR011701">
    <property type="entry name" value="MFS"/>
</dbReference>
<dbReference type="SUPFAM" id="SSF103473">
    <property type="entry name" value="MFS general substrate transporter"/>
    <property type="match status" value="1"/>
</dbReference>
<feature type="transmembrane region" description="Helical" evidence="8">
    <location>
        <begin position="304"/>
        <end position="324"/>
    </location>
</feature>
<keyword evidence="11" id="KW-1185">Reference proteome</keyword>